<dbReference type="GO" id="GO:0010598">
    <property type="term" value="C:NAD(P)H dehydrogenase complex (plastoquinone)"/>
    <property type="evidence" value="ECO:0007669"/>
    <property type="project" value="InterPro"/>
</dbReference>
<comment type="caution">
    <text evidence="2">The sequence shown here is derived from an EMBL/GenBank/DDBJ whole genome shotgun (WGS) entry which is preliminary data.</text>
</comment>
<dbReference type="SUPFAM" id="SSF53756">
    <property type="entry name" value="UDP-Glycosyltransferase/glycogen phosphorylase"/>
    <property type="match status" value="1"/>
</dbReference>
<dbReference type="Gene3D" id="3.40.50.2000">
    <property type="entry name" value="Glycogen Phosphorylase B"/>
    <property type="match status" value="2"/>
</dbReference>
<keyword evidence="3" id="KW-1185">Reference proteome</keyword>
<sequence>MASPHLLPKSLTSFLPSHPPIPPAHLSNPLFTPPHKPPHPNRRTFSTFAKKKNPWLDPFDDGEDPGAEYTSLFADGKQEEDPRPPDDPGNPYGFLKFPAGFNVELASLASKVRGDVRRCCCIISGGVYENLLFFPAIQLIKDRYPGVLIDVVASPRGKQTYELNKNVRYADAYDPDDDFPEPAEYADMVGVLKNRYYDLVLSTKLAGLGHAAFLFLTSARDKVSYVYPNVNAAGAGLLLTETFTSPGMNLSEGGYNMYHLMEEWLGRPARNVPRQPVPPLRVSISKKLKAHVEQRCKKAGVEKGKYIVIHGIETDSVASMQSRGDKDSLLPIQLWSEIVKDIRGVKPLFVIPHEKVRDDVEETVGEESSILFTTTPGQLAAVINDSVGVVATNTAAIQLANARDKPSIALFSSEEKGQLFVPDAEEKRCEIISSRTGKLIDIDVEAVKNAVQMLERSPVFA</sequence>
<dbReference type="OrthoDB" id="1932779at2759"/>
<evidence type="ECO:0000313" key="2">
    <source>
        <dbReference type="EMBL" id="KAG1365337.1"/>
    </source>
</evidence>
<dbReference type="PANTHER" id="PTHR37698">
    <property type="entry name" value="PHOTOSYNTHETIC NDH SUBUNIT OF SUBCOMPLEX B 1, CHLOROPLASTIC"/>
    <property type="match status" value="1"/>
</dbReference>
<reference evidence="2" key="1">
    <citation type="journal article" date="2017" name="Gigascience">
        <title>The genome draft of coconut (Cocos nucifera).</title>
        <authorList>
            <person name="Xiao Y."/>
            <person name="Xu P."/>
            <person name="Fan H."/>
            <person name="Baudouin L."/>
            <person name="Xia W."/>
            <person name="Bocs S."/>
            <person name="Xu J."/>
            <person name="Li Q."/>
            <person name="Guo A."/>
            <person name="Zhou L."/>
            <person name="Li J."/>
            <person name="Wu Y."/>
            <person name="Ma Z."/>
            <person name="Armero A."/>
            <person name="Issali A.E."/>
            <person name="Liu N."/>
            <person name="Peng M."/>
            <person name="Yang Y."/>
        </authorList>
    </citation>
    <scope>NUCLEOTIDE SEQUENCE</scope>
    <source>
        <tissue evidence="2">Spear leaf of Hainan Tall coconut</tissue>
    </source>
</reference>
<dbReference type="AlphaFoldDB" id="A0A8K0ISU0"/>
<proteinExistence type="predicted"/>
<dbReference type="InterPro" id="IPR044983">
    <property type="entry name" value="PNSB1"/>
</dbReference>
<dbReference type="Proteomes" id="UP000797356">
    <property type="component" value="Chromosome 12"/>
</dbReference>
<protein>
    <submittedName>
        <fullName evidence="2">Photosynthetic NDH subunit of subcomplex B 1, chloroplastic</fullName>
    </submittedName>
</protein>
<evidence type="ECO:0000313" key="3">
    <source>
        <dbReference type="Proteomes" id="UP000797356"/>
    </source>
</evidence>
<dbReference type="GO" id="GO:0009773">
    <property type="term" value="P:photosynthetic electron transport in photosystem I"/>
    <property type="evidence" value="ECO:0007669"/>
    <property type="project" value="InterPro"/>
</dbReference>
<dbReference type="GO" id="GO:0009507">
    <property type="term" value="C:chloroplast"/>
    <property type="evidence" value="ECO:0007669"/>
    <property type="project" value="InterPro"/>
</dbReference>
<reference evidence="2" key="2">
    <citation type="submission" date="2019-07" db="EMBL/GenBank/DDBJ databases">
        <authorList>
            <person name="Yang Y."/>
            <person name="Bocs S."/>
            <person name="Baudouin L."/>
        </authorList>
    </citation>
    <scope>NUCLEOTIDE SEQUENCE</scope>
    <source>
        <tissue evidence="2">Spear leaf of Hainan Tall coconut</tissue>
    </source>
</reference>
<evidence type="ECO:0000256" key="1">
    <source>
        <dbReference type="SAM" id="MobiDB-lite"/>
    </source>
</evidence>
<name>A0A8K0ISU0_COCNU</name>
<dbReference type="EMBL" id="CM017883">
    <property type="protein sequence ID" value="KAG1365337.1"/>
    <property type="molecule type" value="Genomic_DNA"/>
</dbReference>
<dbReference type="PANTHER" id="PTHR37698:SF1">
    <property type="entry name" value="PHOTOSYNTHETIC NDH SUBUNIT OF SUBCOMPLEX B 1, CHLOROPLASTIC"/>
    <property type="match status" value="1"/>
</dbReference>
<accession>A0A8K0ISU0</accession>
<organism evidence="2 3">
    <name type="scientific">Cocos nucifera</name>
    <name type="common">Coconut palm</name>
    <dbReference type="NCBI Taxonomy" id="13894"/>
    <lineage>
        <taxon>Eukaryota</taxon>
        <taxon>Viridiplantae</taxon>
        <taxon>Streptophyta</taxon>
        <taxon>Embryophyta</taxon>
        <taxon>Tracheophyta</taxon>
        <taxon>Spermatophyta</taxon>
        <taxon>Magnoliopsida</taxon>
        <taxon>Liliopsida</taxon>
        <taxon>Arecaceae</taxon>
        <taxon>Arecoideae</taxon>
        <taxon>Cocoseae</taxon>
        <taxon>Attaleinae</taxon>
        <taxon>Cocos</taxon>
    </lineage>
</organism>
<feature type="region of interest" description="Disordered" evidence="1">
    <location>
        <begin position="1"/>
        <end position="45"/>
    </location>
</feature>
<gene>
    <name evidence="2" type="ORF">COCNU_12G003370</name>
</gene>